<name>A0A9P3UMN5_LYOSH</name>
<evidence type="ECO:0000313" key="4">
    <source>
        <dbReference type="Proteomes" id="UP001063166"/>
    </source>
</evidence>
<organism evidence="3 4">
    <name type="scientific">Lyophyllum shimeji</name>
    <name type="common">Hon-shimeji</name>
    <name type="synonym">Tricholoma shimeji</name>
    <dbReference type="NCBI Taxonomy" id="47721"/>
    <lineage>
        <taxon>Eukaryota</taxon>
        <taxon>Fungi</taxon>
        <taxon>Dikarya</taxon>
        <taxon>Basidiomycota</taxon>
        <taxon>Agaricomycotina</taxon>
        <taxon>Agaricomycetes</taxon>
        <taxon>Agaricomycetidae</taxon>
        <taxon>Agaricales</taxon>
        <taxon>Tricholomatineae</taxon>
        <taxon>Lyophyllaceae</taxon>
        <taxon>Lyophyllum</taxon>
    </lineage>
</organism>
<dbReference type="OrthoDB" id="2563021at2759"/>
<accession>A0A9P3UMN5</accession>
<keyword evidence="1" id="KW-0472">Membrane</keyword>
<protein>
    <submittedName>
        <fullName evidence="3">Uncharacterized protein</fullName>
    </submittedName>
</protein>
<evidence type="ECO:0000256" key="2">
    <source>
        <dbReference type="SAM" id="SignalP"/>
    </source>
</evidence>
<evidence type="ECO:0000256" key="1">
    <source>
        <dbReference type="SAM" id="Phobius"/>
    </source>
</evidence>
<dbReference type="Proteomes" id="UP001063166">
    <property type="component" value="Unassembled WGS sequence"/>
</dbReference>
<dbReference type="AlphaFoldDB" id="A0A9P3UMN5"/>
<proteinExistence type="predicted"/>
<keyword evidence="4" id="KW-1185">Reference proteome</keyword>
<comment type="caution">
    <text evidence="3">The sequence shown here is derived from an EMBL/GenBank/DDBJ whole genome shotgun (WGS) entry which is preliminary data.</text>
</comment>
<gene>
    <name evidence="3" type="ORF">LshimejAT787_0307940</name>
</gene>
<keyword evidence="2" id="KW-0732">Signal</keyword>
<feature type="chain" id="PRO_5040479611" evidence="2">
    <location>
        <begin position="26"/>
        <end position="355"/>
    </location>
</feature>
<sequence>MEASNSLLVPLLGLVFSTFFPSTHASYTPFLTPSFSFNYNSPGQPLSIPITTQCETIHVTWKRKTEIGPDPTAPYLLHIYTSAFVFPFIIAAGSGPTFDWAVPFPPGTQYQICMFDKNGNAGGCQAIYTVIPSTSPGPPTCQNVTVPASSLDVEAAAAHGPLSQFGWVDQCTQVSVTPKNGTPPYTLTVAPALHPPYNITSNTMRSMKWTVSQSWGSPFFISVVDSLGNSWATGPLHSGGNGPTACLALDDVSDETWVGPAVSVGAGVVGLVIGLLVGIASTYIFMKYRRRAALRGAFRGAFNRLSSASPLLGDVPLAPSNSDTSQYRPVSSSDVPENVHVQDGSLRDAIRGWSS</sequence>
<keyword evidence="1" id="KW-1133">Transmembrane helix</keyword>
<reference evidence="3" key="1">
    <citation type="submission" date="2022-07" db="EMBL/GenBank/DDBJ databases">
        <title>The genome of Lyophyllum shimeji provides insight into the initial evolution of ectomycorrhizal fungal genome.</title>
        <authorList>
            <person name="Kobayashi Y."/>
            <person name="Shibata T."/>
            <person name="Hirakawa H."/>
            <person name="Shigenobu S."/>
            <person name="Nishiyama T."/>
            <person name="Yamada A."/>
            <person name="Hasebe M."/>
            <person name="Kawaguchi M."/>
        </authorList>
    </citation>
    <scope>NUCLEOTIDE SEQUENCE</scope>
    <source>
        <strain evidence="3">AT787</strain>
    </source>
</reference>
<keyword evidence="1" id="KW-0812">Transmembrane</keyword>
<feature type="signal peptide" evidence="2">
    <location>
        <begin position="1"/>
        <end position="25"/>
    </location>
</feature>
<dbReference type="EMBL" id="BRPK01000003">
    <property type="protein sequence ID" value="GLB36506.1"/>
    <property type="molecule type" value="Genomic_DNA"/>
</dbReference>
<feature type="transmembrane region" description="Helical" evidence="1">
    <location>
        <begin position="257"/>
        <end position="285"/>
    </location>
</feature>
<evidence type="ECO:0000313" key="3">
    <source>
        <dbReference type="EMBL" id="GLB36506.1"/>
    </source>
</evidence>